<evidence type="ECO:0000313" key="2">
    <source>
        <dbReference type="Proteomes" id="UP001165960"/>
    </source>
</evidence>
<reference evidence="1" key="1">
    <citation type="submission" date="2022-04" db="EMBL/GenBank/DDBJ databases">
        <title>Genome of the entomopathogenic fungus Entomophthora muscae.</title>
        <authorList>
            <person name="Elya C."/>
            <person name="Lovett B.R."/>
            <person name="Lee E."/>
            <person name="Macias A.M."/>
            <person name="Hajek A.E."/>
            <person name="De Bivort B.L."/>
            <person name="Kasson M.T."/>
            <person name="De Fine Licht H.H."/>
            <person name="Stajich J.E."/>
        </authorList>
    </citation>
    <scope>NUCLEOTIDE SEQUENCE</scope>
    <source>
        <strain evidence="1">Berkeley</strain>
    </source>
</reference>
<keyword evidence="2" id="KW-1185">Reference proteome</keyword>
<dbReference type="Proteomes" id="UP001165960">
    <property type="component" value="Unassembled WGS sequence"/>
</dbReference>
<dbReference type="EMBL" id="QTSX02001443">
    <property type="protein sequence ID" value="KAJ9082085.1"/>
    <property type="molecule type" value="Genomic_DNA"/>
</dbReference>
<proteinExistence type="predicted"/>
<name>A0ACC2U5H3_9FUNG</name>
<sequence length="309" mass="34420">MAIRARDNFYSPVDILDDQPNYGSADYAPSPAKKFPVKITVSSLINYFQENRSRLAPLIIMAAVNAGILILVLIYHTPILSHLESLGLYLRKAGTIGMLVPIGLIFITSFPPMPGYGTLSVLCGFIYGFPFGIIPPFIGGVLGSSCCFFLSRRYGSVYVRRLLLHYTYIDAAMKAIEIKGVKLLFLIRLAPYPWTVMNFVLGATRISYLDYITATALSLVKILFHIYIGSSLSSFTEKNPFSTPKIVLGCVAFSTGLGVTIYLYFLCKKVISESLEEGYKKSDSDEEDHHPLRTSHEMSQIDLSFNYKP</sequence>
<comment type="caution">
    <text evidence="1">The sequence shown here is derived from an EMBL/GenBank/DDBJ whole genome shotgun (WGS) entry which is preliminary data.</text>
</comment>
<gene>
    <name evidence="1" type="primary">TVP38_2</name>
    <name evidence="1" type="ORF">DSO57_1007681</name>
</gene>
<organism evidence="1 2">
    <name type="scientific">Entomophthora muscae</name>
    <dbReference type="NCBI Taxonomy" id="34485"/>
    <lineage>
        <taxon>Eukaryota</taxon>
        <taxon>Fungi</taxon>
        <taxon>Fungi incertae sedis</taxon>
        <taxon>Zoopagomycota</taxon>
        <taxon>Entomophthoromycotina</taxon>
        <taxon>Entomophthoromycetes</taxon>
        <taxon>Entomophthorales</taxon>
        <taxon>Entomophthoraceae</taxon>
        <taxon>Entomophthora</taxon>
    </lineage>
</organism>
<evidence type="ECO:0000313" key="1">
    <source>
        <dbReference type="EMBL" id="KAJ9082085.1"/>
    </source>
</evidence>
<accession>A0ACC2U5H3</accession>
<protein>
    <submittedName>
        <fullName evidence="1">Tlg2-vesicle protein</fullName>
    </submittedName>
</protein>